<organism evidence="3">
    <name type="scientific">Colletotrichum fructicola (strain Nara gc5)</name>
    <name type="common">Anthracnose fungus</name>
    <name type="synonym">Colletotrichum gloeosporioides (strain Nara gc5)</name>
    <dbReference type="NCBI Taxonomy" id="1213859"/>
    <lineage>
        <taxon>Eukaryota</taxon>
        <taxon>Fungi</taxon>
        <taxon>Dikarya</taxon>
        <taxon>Ascomycota</taxon>
        <taxon>Pezizomycotina</taxon>
        <taxon>Sordariomycetes</taxon>
        <taxon>Hypocreomycetidae</taxon>
        <taxon>Glomerellales</taxon>
        <taxon>Glomerellaceae</taxon>
        <taxon>Colletotrichum</taxon>
        <taxon>Colletotrichum gloeosporioides species complex</taxon>
    </lineage>
</organism>
<dbReference type="PANTHER" id="PTHR33112:SF10">
    <property type="entry name" value="TOL"/>
    <property type="match status" value="1"/>
</dbReference>
<name>L2G1W9_COLFN</name>
<dbReference type="Pfam" id="PF00069">
    <property type="entry name" value="Pkinase"/>
    <property type="match status" value="1"/>
</dbReference>
<dbReference type="AlphaFoldDB" id="L2G1W9"/>
<dbReference type="CDD" id="cd00180">
    <property type="entry name" value="PKc"/>
    <property type="match status" value="1"/>
</dbReference>
<feature type="compositionally biased region" description="Polar residues" evidence="1">
    <location>
        <begin position="575"/>
        <end position="584"/>
    </location>
</feature>
<dbReference type="EMBL" id="KB020685">
    <property type="protein sequence ID" value="ELA32694.1"/>
    <property type="molecule type" value="Genomic_DNA"/>
</dbReference>
<reference evidence="3" key="1">
    <citation type="submission" date="2012-08" db="EMBL/GenBank/DDBJ databases">
        <title>Genome analysis of Colletotrichum orbiculare and Colletotrichum fructicola.</title>
        <authorList>
            <person name="Gan P.H.P."/>
            <person name="Ikeda K."/>
            <person name="Irieda H."/>
            <person name="Narusaka M."/>
            <person name="O'Connell R.J."/>
            <person name="Narusaka Y."/>
            <person name="Takano Y."/>
            <person name="Kubo Y."/>
            <person name="Shirasu K."/>
        </authorList>
    </citation>
    <scope>NUCLEOTIDE SEQUENCE</scope>
    <source>
        <strain evidence="3">Nara gc5</strain>
    </source>
</reference>
<dbReference type="InterPro" id="IPR000719">
    <property type="entry name" value="Prot_kinase_dom"/>
</dbReference>
<dbReference type="PANTHER" id="PTHR33112">
    <property type="entry name" value="DOMAIN PROTEIN, PUTATIVE-RELATED"/>
    <property type="match status" value="1"/>
</dbReference>
<feature type="domain" description="Protein kinase" evidence="2">
    <location>
        <begin position="192"/>
        <end position="519"/>
    </location>
</feature>
<dbReference type="SUPFAM" id="SSF56112">
    <property type="entry name" value="Protein kinase-like (PK-like)"/>
    <property type="match status" value="1"/>
</dbReference>
<evidence type="ECO:0000256" key="1">
    <source>
        <dbReference type="SAM" id="MobiDB-lite"/>
    </source>
</evidence>
<feature type="region of interest" description="Disordered" evidence="1">
    <location>
        <begin position="1"/>
        <end position="23"/>
    </location>
</feature>
<dbReference type="InterPro" id="IPR010730">
    <property type="entry name" value="HET"/>
</dbReference>
<evidence type="ECO:0000313" key="3">
    <source>
        <dbReference type="EMBL" id="ELA32694.1"/>
    </source>
</evidence>
<dbReference type="STRING" id="1213859.L2G1W9"/>
<dbReference type="GO" id="GO:0005524">
    <property type="term" value="F:ATP binding"/>
    <property type="evidence" value="ECO:0007669"/>
    <property type="project" value="InterPro"/>
</dbReference>
<dbReference type="SMART" id="SM00220">
    <property type="entry name" value="S_TKc"/>
    <property type="match status" value="1"/>
</dbReference>
<accession>L2G1W9</accession>
<dbReference type="PROSITE" id="PS50011">
    <property type="entry name" value="PROTEIN_KINASE_DOM"/>
    <property type="match status" value="1"/>
</dbReference>
<protein>
    <submittedName>
        <fullName evidence="3">Tol-like protein</fullName>
    </submittedName>
</protein>
<dbReference type="Pfam" id="PF06985">
    <property type="entry name" value="HET"/>
    <property type="match status" value="1"/>
</dbReference>
<dbReference type="GO" id="GO:0004672">
    <property type="term" value="F:protein kinase activity"/>
    <property type="evidence" value="ECO:0007669"/>
    <property type="project" value="InterPro"/>
</dbReference>
<dbReference type="Gene3D" id="1.10.510.10">
    <property type="entry name" value="Transferase(Phosphotransferase) domain 1"/>
    <property type="match status" value="1"/>
</dbReference>
<feature type="compositionally biased region" description="Basic and acidic residues" evidence="1">
    <location>
        <begin position="1"/>
        <end position="12"/>
    </location>
</feature>
<dbReference type="InterPro" id="IPR011009">
    <property type="entry name" value="Kinase-like_dom_sf"/>
</dbReference>
<sequence length="1235" mass="139336">MSKSADHKHSETDDSGSESDGPETLGDKLLVYLVESKFDVRREFLPEGYIDKVISRSAIQDELFSGKKLDGDDESLINFIHAHAKKVFATAYCALGSNAGSSLLDTMDYFRRLNFTDGALPINDIQKADKTRKAKTKLPFPFDFSDDSRLQSVWRRMPVRSFYQHQWKFLAPVFSREKFHHTLHPDAILPFIWKNIVTKEGRFSKVHQVKIHKGHQKLLGPRADGTPAHIAIKEILTTDDDEELQQEVEQNFKVEADALSDIASLKHKHIIERIAAITRGENRYFMFQWADGGNLRDFWKSHPTPEFDANLVRESVTQLRGLADALAALHNYKGEGNYRHGDLKPENILRFEDKTFVGTLKIADMGLAKRHTEATDARLGPTNTKYGTARYEPPEAVTNKLKARSRLYDVWSLGCIILEYIIWFLYGYDGVREFTEALLDDTGCFYRTEKDGNQTKAEVHPIVVHWMNELSKHPECSKSTHTAIRTLLDLVRDRLLVVALRPSPETTSEMSSAVVSVTLADTLEPPQVGAARAKAAAASSALQAILEDGEGNEKYLLSSKNRPGSRRPSAAAIPRSSNTLQVPGQSKPKPNAPAKDASIYTTKDAHRLTSYLKLSGLKGLNHTWSFYSDNKFANNLVDTYENFPVDLSLPHYRGLCAQCEELDILSSDFQMTDTLADIEKRADTCGFCKLLAKACKKTNAPKVFRLQRYGPTLRIDNASVPLLSIVRDPGGGSEIPKYIQVGFPNLSPARHSLHFEIIRQWLKECDNNPAHENCHCDENPTLPTRLLDVQTSTIRLIDTEGLQGQYLALSHPWGDPAIHSHFCTYTSNIVRHKAGIDFNVLPDTFKDAVTITRELDIKYLWIDSLCIIQGPDGDFTEQAKHMEDVFSSAYCVLAASRAAGQCDGFLGDRVRRDYITFSRGEDEVYHVCEEIDNFQGDVIDGALNQRGWVLQERALARRTIYFTEKQTYWECAGGIRCETFTKLKNNIAAFLGDPKFPEVAMSSTRGEMIYLYQMFYQQYSRLQFSKVEDRPFAIAGLEKRLLQGFATRGGYGVFDDGKGLLHRSLLWCRSLGGTLGRIKFPVEKKIFVPTWSWMAYEGGIDYLAPEWNKTEWEQQDLRSPWSADSPVQYTTDKNSTISIEATARDFDEAKAVKEHITLYFDMPDKADGRTPGLKCVILARPKTGSTTKDRMCYVLLVAPQVTKRFGGSTVFERVGVGKMPESCVSQLDKIEVKLQ</sequence>
<proteinExistence type="predicted"/>
<dbReference type="HOGENOM" id="CLU_002639_7_0_1"/>
<evidence type="ECO:0000259" key="2">
    <source>
        <dbReference type="PROSITE" id="PS50011"/>
    </source>
</evidence>
<feature type="region of interest" description="Disordered" evidence="1">
    <location>
        <begin position="555"/>
        <end position="597"/>
    </location>
</feature>
<gene>
    <name evidence="3" type="ORF">CGGC5_7256</name>
</gene>